<name>A0ABW4RGD6_9BACL</name>
<comment type="caution">
    <text evidence="1">The sequence shown here is derived from an EMBL/GenBank/DDBJ whole genome shotgun (WGS) entry which is preliminary data.</text>
</comment>
<protein>
    <submittedName>
        <fullName evidence="1">HEAT repeat domain-containing protein</fullName>
    </submittedName>
</protein>
<dbReference type="EMBL" id="JBHUEH010000011">
    <property type="protein sequence ID" value="MFD1885241.1"/>
    <property type="molecule type" value="Genomic_DNA"/>
</dbReference>
<reference evidence="2" key="1">
    <citation type="journal article" date="2019" name="Int. J. Syst. Evol. Microbiol.">
        <title>The Global Catalogue of Microorganisms (GCM) 10K type strain sequencing project: providing services to taxonomists for standard genome sequencing and annotation.</title>
        <authorList>
            <consortium name="The Broad Institute Genomics Platform"/>
            <consortium name="The Broad Institute Genome Sequencing Center for Infectious Disease"/>
            <person name="Wu L."/>
            <person name="Ma J."/>
        </authorList>
    </citation>
    <scope>NUCLEOTIDE SEQUENCE [LARGE SCALE GENOMIC DNA]</scope>
    <source>
        <strain evidence="2">CCUG 54950</strain>
    </source>
</reference>
<organism evidence="1 2">
    <name type="scientific">Paenibacillus wenxiniae</name>
    <dbReference type="NCBI Taxonomy" id="1636843"/>
    <lineage>
        <taxon>Bacteria</taxon>
        <taxon>Bacillati</taxon>
        <taxon>Bacillota</taxon>
        <taxon>Bacilli</taxon>
        <taxon>Bacillales</taxon>
        <taxon>Paenibacillaceae</taxon>
        <taxon>Paenibacillus</taxon>
    </lineage>
</organism>
<dbReference type="InterPro" id="IPR011989">
    <property type="entry name" value="ARM-like"/>
</dbReference>
<accession>A0ABW4RGD6</accession>
<evidence type="ECO:0000313" key="2">
    <source>
        <dbReference type="Proteomes" id="UP001597233"/>
    </source>
</evidence>
<gene>
    <name evidence="1" type="ORF">ACFSC9_06840</name>
</gene>
<evidence type="ECO:0000313" key="1">
    <source>
        <dbReference type="EMBL" id="MFD1885241.1"/>
    </source>
</evidence>
<dbReference type="Gene3D" id="1.25.10.10">
    <property type="entry name" value="Leucine-rich Repeat Variant"/>
    <property type="match status" value="1"/>
</dbReference>
<sequence>MNQNQNQIRLCTRRQWTAQHIVDRLSSEESLSIVPVHDQQKGQEVDEYYSFVMNDGLTMIYVVVDRATSLPYIVLHGPLSAQSAWLLNMLRVTEDIGTIQQYCREAEHAEDKIDAICRLGIAAYFDEAQPEIVDTFKQYMRDGDARVRQSAIFATSFIGWPEFEPLLQIAMERDPDTRVSAIAESAIRIMRESDWGDTPSSQTRS</sequence>
<proteinExistence type="predicted"/>
<dbReference type="Proteomes" id="UP001597233">
    <property type="component" value="Unassembled WGS sequence"/>
</dbReference>
<keyword evidence="2" id="KW-1185">Reference proteome</keyword>
<dbReference type="SUPFAM" id="SSF48371">
    <property type="entry name" value="ARM repeat"/>
    <property type="match status" value="1"/>
</dbReference>
<dbReference type="RefSeq" id="WP_347326637.1">
    <property type="nucleotide sequence ID" value="NZ_JBCGUH010000014.1"/>
</dbReference>
<dbReference type="InterPro" id="IPR016024">
    <property type="entry name" value="ARM-type_fold"/>
</dbReference>